<name>A0A9X1I028_9FLAO</name>
<feature type="domain" description="FAD-dependent urate hydroxylase HpyO/Asp monooxygenase CreE-like FAD/NAD(P)-binding" evidence="1">
    <location>
        <begin position="5"/>
        <end position="174"/>
    </location>
</feature>
<evidence type="ECO:0000313" key="2">
    <source>
        <dbReference type="EMBL" id="MCB4797544.1"/>
    </source>
</evidence>
<accession>A0A9X1I028</accession>
<dbReference type="InterPro" id="IPR052189">
    <property type="entry name" value="L-asp_N-monooxygenase_NS-form"/>
</dbReference>
<dbReference type="InterPro" id="IPR038732">
    <property type="entry name" value="HpyO/CreE_NAD-binding"/>
</dbReference>
<dbReference type="AlphaFoldDB" id="A0A9X1I028"/>
<dbReference type="SUPFAM" id="SSF51905">
    <property type="entry name" value="FAD/NAD(P)-binding domain"/>
    <property type="match status" value="1"/>
</dbReference>
<protein>
    <submittedName>
        <fullName evidence="2">FAD/NAD(P)-binding protein</fullName>
    </submittedName>
</protein>
<dbReference type="Pfam" id="PF13454">
    <property type="entry name" value="NAD_binding_9"/>
    <property type="match status" value="1"/>
</dbReference>
<comment type="caution">
    <text evidence="2">The sequence shown here is derived from an EMBL/GenBank/DDBJ whole genome shotgun (WGS) entry which is preliminary data.</text>
</comment>
<proteinExistence type="predicted"/>
<dbReference type="InterPro" id="IPR036188">
    <property type="entry name" value="FAD/NAD-bd_sf"/>
</dbReference>
<gene>
    <name evidence="2" type="ORF">LG649_01730</name>
</gene>
<dbReference type="Gene3D" id="3.50.50.60">
    <property type="entry name" value="FAD/NAD(P)-binding domain"/>
    <property type="match status" value="1"/>
</dbReference>
<reference evidence="2" key="1">
    <citation type="submission" date="2021-10" db="EMBL/GenBank/DDBJ databases">
        <title>Tamlana sargassums sp. nov., and Tamlana laminarinivorans sp. nov., two new bacteria isolated from the brown alga.</title>
        <authorList>
            <person name="Li J."/>
        </authorList>
    </citation>
    <scope>NUCLEOTIDE SEQUENCE</scope>
    <source>
        <strain evidence="2">PT2-4</strain>
    </source>
</reference>
<organism evidence="2 3">
    <name type="scientific">Neotamlana laminarinivorans</name>
    <dbReference type="NCBI Taxonomy" id="2883124"/>
    <lineage>
        <taxon>Bacteria</taxon>
        <taxon>Pseudomonadati</taxon>
        <taxon>Bacteroidota</taxon>
        <taxon>Flavobacteriia</taxon>
        <taxon>Flavobacteriales</taxon>
        <taxon>Flavobacteriaceae</taxon>
        <taxon>Neotamlana</taxon>
    </lineage>
</organism>
<dbReference type="RefSeq" id="WP_226540270.1">
    <property type="nucleotide sequence ID" value="NZ_JAJAPW010000001.1"/>
</dbReference>
<evidence type="ECO:0000313" key="3">
    <source>
        <dbReference type="Proteomes" id="UP001139199"/>
    </source>
</evidence>
<dbReference type="PANTHER" id="PTHR40254:SF1">
    <property type="entry name" value="BLR0577 PROTEIN"/>
    <property type="match status" value="1"/>
</dbReference>
<dbReference type="EMBL" id="JAJAPW010000001">
    <property type="protein sequence ID" value="MCB4797544.1"/>
    <property type="molecule type" value="Genomic_DNA"/>
</dbReference>
<evidence type="ECO:0000259" key="1">
    <source>
        <dbReference type="Pfam" id="PF13454"/>
    </source>
</evidence>
<keyword evidence="3" id="KW-1185">Reference proteome</keyword>
<dbReference type="Proteomes" id="UP001139199">
    <property type="component" value="Unassembled WGS sequence"/>
</dbReference>
<sequence length="577" mass="65220">MIKIAIVGFGPRGLHALEQLLLNLSKHGFKKKFEISIFEVNTELGTSFVWNTQQPDINLANISNKHLKELHGRPKIEINNITIPNFPNYNEWNKNNNTENNIANIETFPSRNHIGKYLRERANTLINILKNAEIVTVINSCVTAINLNEDKFNVTTQNTDYFNFDEVLLTVGHQPTKIDADILEYETQLPSSTFKCFSETYPIKNIIDSHDIKKTDNVAIRGMGLAMLDAMRALTVARGGYFKIEDNNTLKCNFSTSPKVPKKIVLYSLDGLIIAPKPLNETIDKLFEINEKQADYFKNKTQAAANKSLSVNDNYFLKQTIADIATEVYLKIENRYAPEINDIDSIKTCIIHWLDNQKHNHELIESTDNKPELIISNFVEMACSQRAISLDYCVGQVWKHCQPILYKTFSHAEISEEVIASVILLDETLKRYSYGPPVQSMQQLLALHRSNIVSFQFCDNPKISIEKNELIFTKQTDSITINVLINSVLSSPKINEVTTLAIKNLLRNDLIQPIHSKLGIHTNIDGTVISKNTSKPINLSVLGRLAKGSVVGVDAILECFGHRINDWAIGVIKRISN</sequence>
<dbReference type="PANTHER" id="PTHR40254">
    <property type="entry name" value="BLR0577 PROTEIN"/>
    <property type="match status" value="1"/>
</dbReference>